<protein>
    <recommendedName>
        <fullName evidence="3">Glycosyl transferase family 8</fullName>
    </recommendedName>
</protein>
<evidence type="ECO:0008006" key="3">
    <source>
        <dbReference type="Google" id="ProtNLM"/>
    </source>
</evidence>
<sequence>MNLPVNIICMKWGSKYGANYVNTLYAMIARHITLPFQLTCFTDDAQGIDPRVHIRELPTLELPQGAPERGWNKLTTLQPNLGGLSGEVLFLDLDVVIVGNLDAFFTGSAPFTIIQDAKLRRRRIGNSSVYRFEVGRYAEFWKNFVLTMQKYNKTSAMSKLTYLMKFINGAS</sequence>
<dbReference type="Proteomes" id="UP000190460">
    <property type="component" value="Unassembled WGS sequence"/>
</dbReference>
<reference evidence="1 2" key="1">
    <citation type="submission" date="2017-02" db="EMBL/GenBank/DDBJ databases">
        <authorList>
            <person name="Peterson S.W."/>
        </authorList>
    </citation>
    <scope>NUCLEOTIDE SEQUENCE [LARGE SCALE GENOMIC DNA]</scope>
    <source>
        <strain evidence="1 2">ATCC 49788</strain>
    </source>
</reference>
<dbReference type="RefSeq" id="WP_200807018.1">
    <property type="nucleotide sequence ID" value="NZ_FUYB01000002.1"/>
</dbReference>
<proteinExistence type="predicted"/>
<dbReference type="STRING" id="92487.SAMN02745130_00771"/>
<evidence type="ECO:0000313" key="2">
    <source>
        <dbReference type="Proteomes" id="UP000190460"/>
    </source>
</evidence>
<gene>
    <name evidence="1" type="ORF">SAMN02745130_00771</name>
</gene>
<evidence type="ECO:0000313" key="1">
    <source>
        <dbReference type="EMBL" id="SKA70569.1"/>
    </source>
</evidence>
<keyword evidence="2" id="KW-1185">Reference proteome</keyword>
<dbReference type="SUPFAM" id="SSF53448">
    <property type="entry name" value="Nucleotide-diphospho-sugar transferases"/>
    <property type="match status" value="1"/>
</dbReference>
<dbReference type="InterPro" id="IPR029044">
    <property type="entry name" value="Nucleotide-diphossugar_trans"/>
</dbReference>
<dbReference type="EMBL" id="FUYB01000002">
    <property type="protein sequence ID" value="SKA70569.1"/>
    <property type="molecule type" value="Genomic_DNA"/>
</dbReference>
<accession>A0A1T4W0A6</accession>
<organism evidence="1 2">
    <name type="scientific">Thiothrix eikelboomii</name>
    <dbReference type="NCBI Taxonomy" id="92487"/>
    <lineage>
        <taxon>Bacteria</taxon>
        <taxon>Pseudomonadati</taxon>
        <taxon>Pseudomonadota</taxon>
        <taxon>Gammaproteobacteria</taxon>
        <taxon>Thiotrichales</taxon>
        <taxon>Thiotrichaceae</taxon>
        <taxon>Thiothrix</taxon>
    </lineage>
</organism>
<dbReference type="AlphaFoldDB" id="A0A1T4W0A6"/>
<name>A0A1T4W0A6_9GAMM</name>